<proteinExistence type="predicted"/>
<protein>
    <submittedName>
        <fullName evidence="2">Uncharacterized protein</fullName>
    </submittedName>
</protein>
<dbReference type="EMBL" id="MRCE01000015">
    <property type="protein sequence ID" value="OKH36569.1"/>
    <property type="molecule type" value="Genomic_DNA"/>
</dbReference>
<dbReference type="RefSeq" id="WP_073594534.1">
    <property type="nucleotide sequence ID" value="NZ_MRCE01000015.1"/>
</dbReference>
<organism evidence="2 3">
    <name type="scientific">[Phormidium ambiguum] IAM M-71</name>
    <dbReference type="NCBI Taxonomy" id="454136"/>
    <lineage>
        <taxon>Bacteria</taxon>
        <taxon>Bacillati</taxon>
        <taxon>Cyanobacteriota</taxon>
        <taxon>Cyanophyceae</taxon>
        <taxon>Oscillatoriophycideae</taxon>
        <taxon>Aerosakkonematales</taxon>
        <taxon>Aerosakkonemataceae</taxon>
        <taxon>Floridanema</taxon>
    </lineage>
</organism>
<comment type="caution">
    <text evidence="2">The sequence shown here is derived from an EMBL/GenBank/DDBJ whole genome shotgun (WGS) entry which is preliminary data.</text>
</comment>
<dbReference type="Proteomes" id="UP000185860">
    <property type="component" value="Unassembled WGS sequence"/>
</dbReference>
<gene>
    <name evidence="2" type="ORF">NIES2119_16175</name>
</gene>
<feature type="chain" id="PRO_5010558327" evidence="1">
    <location>
        <begin position="24"/>
        <end position="139"/>
    </location>
</feature>
<evidence type="ECO:0000256" key="1">
    <source>
        <dbReference type="SAM" id="SignalP"/>
    </source>
</evidence>
<sequence>MKIKFGLAAITALIGLTATVANAQQHSNDFLFLRNIDGQARLVSFNGKRDLGLVSSNKSLVGSICRLPKFSGSNSLIPSIWNRSSPYGDRTSNTSAYNPKATQPPVIQFKDGSVILVSKNPNLLAIDPDIIYKELCRQP</sequence>
<evidence type="ECO:0000313" key="3">
    <source>
        <dbReference type="Proteomes" id="UP000185860"/>
    </source>
</evidence>
<reference evidence="2 3" key="1">
    <citation type="submission" date="2016-11" db="EMBL/GenBank/DDBJ databases">
        <title>Draft Genome Sequences of Nine Cyanobacterial Strains from Diverse Habitats.</title>
        <authorList>
            <person name="Zhu T."/>
            <person name="Hou S."/>
            <person name="Lu X."/>
            <person name="Hess W.R."/>
        </authorList>
    </citation>
    <scope>NUCLEOTIDE SEQUENCE [LARGE SCALE GENOMIC DNA]</scope>
    <source>
        <strain evidence="2 3">IAM M-71</strain>
    </source>
</reference>
<evidence type="ECO:0000313" key="2">
    <source>
        <dbReference type="EMBL" id="OKH36569.1"/>
    </source>
</evidence>
<keyword evidence="1" id="KW-0732">Signal</keyword>
<dbReference type="AlphaFoldDB" id="A0A1U7IHN8"/>
<feature type="signal peptide" evidence="1">
    <location>
        <begin position="1"/>
        <end position="23"/>
    </location>
</feature>
<accession>A0A1U7IHN8</accession>
<name>A0A1U7IHN8_9CYAN</name>